<evidence type="ECO:0000313" key="5">
    <source>
        <dbReference type="Proteomes" id="UP000036513"/>
    </source>
</evidence>
<dbReference type="STRING" id="37916.MCHLDSM_02974"/>
<organism evidence="4 5">
    <name type="scientific">Mycolicibacterium chlorophenolicum</name>
    <dbReference type="NCBI Taxonomy" id="37916"/>
    <lineage>
        <taxon>Bacteria</taxon>
        <taxon>Bacillati</taxon>
        <taxon>Actinomycetota</taxon>
        <taxon>Actinomycetes</taxon>
        <taxon>Mycobacteriales</taxon>
        <taxon>Mycobacteriaceae</taxon>
        <taxon>Mycolicibacterium</taxon>
    </lineage>
</organism>
<feature type="transmembrane region" description="Helical" evidence="2">
    <location>
        <begin position="368"/>
        <end position="388"/>
    </location>
</feature>
<gene>
    <name evidence="4" type="primary">bglA_2</name>
    <name evidence="4" type="ORF">MCHLDSM_02974</name>
</gene>
<dbReference type="PANTHER" id="PTHR10963">
    <property type="entry name" value="GLYCOSYL HYDROLASE-RELATED"/>
    <property type="match status" value="1"/>
</dbReference>
<keyword evidence="5" id="KW-1185">Reference proteome</keyword>
<dbReference type="PATRIC" id="fig|37916.4.peg.2899"/>
<feature type="transmembrane region" description="Helical" evidence="2">
    <location>
        <begin position="101"/>
        <end position="118"/>
    </location>
</feature>
<feature type="transmembrane region" description="Helical" evidence="2">
    <location>
        <begin position="59"/>
        <end position="81"/>
    </location>
</feature>
<keyword evidence="2" id="KW-0472">Membrane</keyword>
<keyword evidence="4" id="KW-0378">Hydrolase</keyword>
<feature type="transmembrane region" description="Helical" evidence="2">
    <location>
        <begin position="228"/>
        <end position="252"/>
    </location>
</feature>
<dbReference type="PANTHER" id="PTHR10963:SF55">
    <property type="entry name" value="GLYCOSIDE HYDROLASE FAMILY 16 PROTEIN"/>
    <property type="match status" value="1"/>
</dbReference>
<dbReference type="Proteomes" id="UP000036513">
    <property type="component" value="Unassembled WGS sequence"/>
</dbReference>
<feature type="domain" description="GH16" evidence="3">
    <location>
        <begin position="466"/>
        <end position="705"/>
    </location>
</feature>
<name>A0A0J6W0G8_9MYCO</name>
<evidence type="ECO:0000259" key="3">
    <source>
        <dbReference type="PROSITE" id="PS51762"/>
    </source>
</evidence>
<feature type="transmembrane region" description="Helical" evidence="2">
    <location>
        <begin position="264"/>
        <end position="288"/>
    </location>
</feature>
<feature type="transmembrane region" description="Helical" evidence="2">
    <location>
        <begin position="309"/>
        <end position="329"/>
    </location>
</feature>
<feature type="transmembrane region" description="Helical" evidence="2">
    <location>
        <begin position="341"/>
        <end position="361"/>
    </location>
</feature>
<feature type="transmembrane region" description="Helical" evidence="2">
    <location>
        <begin position="400"/>
        <end position="421"/>
    </location>
</feature>
<dbReference type="InterPro" id="IPR050546">
    <property type="entry name" value="Glycosyl_Hydrlase_16"/>
</dbReference>
<comment type="caution">
    <text evidence="4">The sequence shown here is derived from an EMBL/GenBank/DDBJ whole genome shotgun (WGS) entry which is preliminary data.</text>
</comment>
<evidence type="ECO:0000256" key="2">
    <source>
        <dbReference type="SAM" id="Phobius"/>
    </source>
</evidence>
<dbReference type="InterPro" id="IPR013320">
    <property type="entry name" value="ConA-like_dom_sf"/>
</dbReference>
<protein>
    <submittedName>
        <fullName evidence="4">Beta-glucanase</fullName>
        <ecNumber evidence="4">3.2.1.73</ecNumber>
    </submittedName>
</protein>
<dbReference type="Pfam" id="PF00722">
    <property type="entry name" value="Glyco_hydro_16"/>
    <property type="match status" value="1"/>
</dbReference>
<feature type="transmembrane region" description="Helical" evidence="2">
    <location>
        <begin position="159"/>
        <end position="181"/>
    </location>
</feature>
<dbReference type="GO" id="GO:0042972">
    <property type="term" value="F:licheninase activity"/>
    <property type="evidence" value="ECO:0007669"/>
    <property type="project" value="UniProtKB-EC"/>
</dbReference>
<evidence type="ECO:0000256" key="1">
    <source>
        <dbReference type="ARBA" id="ARBA00006865"/>
    </source>
</evidence>
<dbReference type="Gene3D" id="2.60.120.200">
    <property type="match status" value="1"/>
</dbReference>
<accession>A0A0J6W0G8</accession>
<dbReference type="RefSeq" id="WP_063840629.1">
    <property type="nucleotide sequence ID" value="NZ_JYNL01000023.1"/>
</dbReference>
<keyword evidence="2" id="KW-0812">Transmembrane</keyword>
<dbReference type="SUPFAM" id="SSF49899">
    <property type="entry name" value="Concanavalin A-like lectins/glucanases"/>
    <property type="match status" value="1"/>
</dbReference>
<sequence>MSAHAAVLDQGDAAADLPAERNLRLNTVALIASTASTGVLGLAFWAVTARLFPPAEVGLASALISSAVLLSTMSTLGLDVLYERFLPIAGVRAPALLRRGFLLVAAMGLLTGAVLVAVGPRDPLFQSGWAMAGFPLMVLVLAVFALLDKASAGLGVARWAAVKNLVHAVAKLAAVAALAIWDHAVTIVLSWTLTAAVAALCTYVVLQRRSATHPRWRQASDLPPRRQMWSYFGSSFGIASLWSIGPLVVPLIVVTQVGQAANAYFAVTWAMISALYLMMHLVVSPYVAEVAAHPEQVAALSWRMVRTMAVVAVAASAGLVLVGPLMLGLAGGDYRAEGHSLLWLAAAFLPLSGVAAVYEGFSRVQRKLALYLSVQALMTVVIIAGSWVATRSMGITGVGWAYLGAEALSAAILIGPAVAWLRRVRAGQDGRPRHAAAGAGRVWLRVGSVLLATALPVTLLCTVDRPTASAAVMMFDDFNGPAGSRPDPARWGYDLGGGGWGNDESQVYTDSPDNVALDGDGHLVITARRDGDRFTSARLTTKGRLSFVHGRAEARVRLPRGAGLHPAFWLLGDDVDAVGWPRSGELDVVETISDARFIHNGAIGPDTDGREYKLAGTLPIDPPFVDDFHTYWVQRDPGVISMGVDDRTTTVFRAEDLPADEQWVFDKPFFLLLNVAVGGTWPGPADDTTPSPAAMTVDWVRVTGD</sequence>
<feature type="transmembrane region" description="Helical" evidence="2">
    <location>
        <begin position="442"/>
        <end position="460"/>
    </location>
</feature>
<keyword evidence="4" id="KW-0326">Glycosidase</keyword>
<reference evidence="4 5" key="1">
    <citation type="journal article" date="2015" name="Genome Biol. Evol.">
        <title>Characterization of Three Mycobacterium spp. with Potential Use in Bioremediation by Genome Sequencing and Comparative Genomics.</title>
        <authorList>
            <person name="Das S."/>
            <person name="Pettersson B.M."/>
            <person name="Behra P.R."/>
            <person name="Ramesh M."/>
            <person name="Dasgupta S."/>
            <person name="Bhattacharya A."/>
            <person name="Kirsebom L.A."/>
        </authorList>
    </citation>
    <scope>NUCLEOTIDE SEQUENCE [LARGE SCALE GENOMIC DNA]</scope>
    <source>
        <strain evidence="4 5">DSM 43826</strain>
    </source>
</reference>
<dbReference type="AlphaFoldDB" id="A0A0J6W0G8"/>
<feature type="transmembrane region" description="Helical" evidence="2">
    <location>
        <begin position="187"/>
        <end position="207"/>
    </location>
</feature>
<dbReference type="SMR" id="A0A0J6W0G8"/>
<keyword evidence="2" id="KW-1133">Transmembrane helix</keyword>
<dbReference type="GO" id="GO:0005975">
    <property type="term" value="P:carbohydrate metabolic process"/>
    <property type="evidence" value="ECO:0007669"/>
    <property type="project" value="InterPro"/>
</dbReference>
<feature type="transmembrane region" description="Helical" evidence="2">
    <location>
        <begin position="124"/>
        <end position="147"/>
    </location>
</feature>
<comment type="similarity">
    <text evidence="1">Belongs to the glycosyl hydrolase 16 family.</text>
</comment>
<dbReference type="CDD" id="cd08023">
    <property type="entry name" value="GH16_laminarinase_like"/>
    <property type="match status" value="1"/>
</dbReference>
<feature type="transmembrane region" description="Helical" evidence="2">
    <location>
        <begin position="28"/>
        <end position="47"/>
    </location>
</feature>
<dbReference type="EMBL" id="JYNL01000023">
    <property type="protein sequence ID" value="KMO76825.1"/>
    <property type="molecule type" value="Genomic_DNA"/>
</dbReference>
<evidence type="ECO:0000313" key="4">
    <source>
        <dbReference type="EMBL" id="KMO76825.1"/>
    </source>
</evidence>
<proteinExistence type="inferred from homology"/>
<dbReference type="PROSITE" id="PS51762">
    <property type="entry name" value="GH16_2"/>
    <property type="match status" value="1"/>
</dbReference>
<dbReference type="InterPro" id="IPR000757">
    <property type="entry name" value="Beta-glucanase-like"/>
</dbReference>
<dbReference type="EC" id="3.2.1.73" evidence="4"/>